<name>A0AB73B772_CORFL</name>
<organism evidence="1 2">
    <name type="scientific">Corynebacterium flavescens</name>
    <dbReference type="NCBI Taxonomy" id="28028"/>
    <lineage>
        <taxon>Bacteria</taxon>
        <taxon>Bacillati</taxon>
        <taxon>Actinomycetota</taxon>
        <taxon>Actinomycetes</taxon>
        <taxon>Mycobacteriales</taxon>
        <taxon>Corynebacteriaceae</taxon>
        <taxon>Corynebacterium</taxon>
    </lineage>
</organism>
<gene>
    <name evidence="1" type="ORF">CFL01nite_11640</name>
</gene>
<proteinExistence type="predicted"/>
<dbReference type="Proteomes" id="UP000315353">
    <property type="component" value="Unassembled WGS sequence"/>
</dbReference>
<sequence length="106" mass="12175">MSICKKCGKEFNARAGAKFCSSTCRQAAYRQRKDPRPPARRAPLRDSAVKSWLDLDRSVRRVERVAQDDRFTKMIRSDPHFLRGDLQRSVNELQAVIAEIDRIQGA</sequence>
<reference evidence="1 2" key="1">
    <citation type="submission" date="2019-06" db="EMBL/GenBank/DDBJ databases">
        <title>Whole genome shotgun sequence of Corynebacterium flavescens NBRC 14136.</title>
        <authorList>
            <person name="Hosoyama A."/>
            <person name="Uohara A."/>
            <person name="Ohji S."/>
            <person name="Ichikawa N."/>
        </authorList>
    </citation>
    <scope>NUCLEOTIDE SEQUENCE [LARGE SCALE GENOMIC DNA]</scope>
    <source>
        <strain evidence="1 2">NBRC 14136</strain>
    </source>
</reference>
<evidence type="ECO:0000313" key="2">
    <source>
        <dbReference type="Proteomes" id="UP000315353"/>
    </source>
</evidence>
<evidence type="ECO:0000313" key="1">
    <source>
        <dbReference type="EMBL" id="GEB97669.1"/>
    </source>
</evidence>
<comment type="caution">
    <text evidence="1">The sequence shown here is derived from an EMBL/GenBank/DDBJ whole genome shotgun (WGS) entry which is preliminary data.</text>
</comment>
<dbReference type="AlphaFoldDB" id="A0AB73B772"/>
<accession>A0AB73B772</accession>
<protein>
    <recommendedName>
        <fullName evidence="3">FCS-type domain-containing protein</fullName>
    </recommendedName>
</protein>
<evidence type="ECO:0008006" key="3">
    <source>
        <dbReference type="Google" id="ProtNLM"/>
    </source>
</evidence>
<dbReference type="EMBL" id="BJNB01000015">
    <property type="protein sequence ID" value="GEB97669.1"/>
    <property type="molecule type" value="Genomic_DNA"/>
</dbReference>